<protein>
    <recommendedName>
        <fullName evidence="11">Potassium channel domain-containing protein</fullName>
    </recommendedName>
</protein>
<evidence type="ECO:0000256" key="9">
    <source>
        <dbReference type="SAM" id="MobiDB-lite"/>
    </source>
</evidence>
<sequence>MSDNSSNDSKTPPTTSKSSSKKSSKHVLKNDELADQQNENETGQKQVKTYPPRRRAAKSKQPTPLWKLFLAIVVLLVILAMYVNFGATCMLYIEGKKAGDNATDTKKARRRENFAQAIIKQVLHNKTKEAIVDRVKVLLLDFEDEVLGKKVKKNKTEIDTTWSYSNSLLYTASLITTVGYGNIAPVTMMGQGFTVLYSVFGVPLTLVCVSTIGQILARMFRNFMGCVHLGFKDQESGIIYVPISISLAIMFLYLSAGSGIFVAATNGEWSYLESFYFSFITLSTIGLGDYVYGDTGSGDTSSLVAVVYMTVGFSVVSMCFHLMEDECARKLNNLFICLKEKFFQVVDCVIRFVKYKLCCKKREEEVDKGLEESSGVSDKSPA</sequence>
<evidence type="ECO:0000313" key="12">
    <source>
        <dbReference type="EMBL" id="RUS85878.1"/>
    </source>
</evidence>
<gene>
    <name evidence="12" type="ORF">EGW08_006362</name>
</gene>
<dbReference type="PANTHER" id="PTHR11003">
    <property type="entry name" value="POTASSIUM CHANNEL, SUBFAMILY K"/>
    <property type="match status" value="1"/>
</dbReference>
<comment type="caution">
    <text evidence="12">The sequence shown here is derived from an EMBL/GenBank/DDBJ whole genome shotgun (WGS) entry which is preliminary data.</text>
</comment>
<keyword evidence="5 8" id="KW-0406">Ion transport</keyword>
<feature type="transmembrane region" description="Helical" evidence="10">
    <location>
        <begin position="195"/>
        <end position="217"/>
    </location>
</feature>
<dbReference type="EMBL" id="RQTK01000157">
    <property type="protein sequence ID" value="RUS85878.1"/>
    <property type="molecule type" value="Genomic_DNA"/>
</dbReference>
<evidence type="ECO:0000259" key="11">
    <source>
        <dbReference type="Pfam" id="PF07885"/>
    </source>
</evidence>
<feature type="transmembrane region" description="Helical" evidence="10">
    <location>
        <begin position="238"/>
        <end position="263"/>
    </location>
</feature>
<reference evidence="12 13" key="1">
    <citation type="submission" date="2019-01" db="EMBL/GenBank/DDBJ databases">
        <title>A draft genome assembly of the solar-powered sea slug Elysia chlorotica.</title>
        <authorList>
            <person name="Cai H."/>
            <person name="Li Q."/>
            <person name="Fang X."/>
            <person name="Li J."/>
            <person name="Curtis N.E."/>
            <person name="Altenburger A."/>
            <person name="Shibata T."/>
            <person name="Feng M."/>
            <person name="Maeda T."/>
            <person name="Schwartz J.A."/>
            <person name="Shigenobu S."/>
            <person name="Lundholm N."/>
            <person name="Nishiyama T."/>
            <person name="Yang H."/>
            <person name="Hasebe M."/>
            <person name="Li S."/>
            <person name="Pierce S.K."/>
            <person name="Wang J."/>
        </authorList>
    </citation>
    <scope>NUCLEOTIDE SEQUENCE [LARGE SCALE GENOMIC DNA]</scope>
    <source>
        <strain evidence="12">EC2010</strain>
        <tissue evidence="12">Whole organism of an adult</tissue>
    </source>
</reference>
<dbReference type="AlphaFoldDB" id="A0A3S1C8G0"/>
<evidence type="ECO:0000256" key="2">
    <source>
        <dbReference type="ARBA" id="ARBA00022448"/>
    </source>
</evidence>
<keyword evidence="6 10" id="KW-0472">Membrane</keyword>
<keyword evidence="4 10" id="KW-1133">Transmembrane helix</keyword>
<dbReference type="Pfam" id="PF07885">
    <property type="entry name" value="Ion_trans_2"/>
    <property type="match status" value="2"/>
</dbReference>
<feature type="domain" description="Potassium channel" evidence="11">
    <location>
        <begin position="160"/>
        <end position="217"/>
    </location>
</feature>
<feature type="compositionally biased region" description="Polar residues" evidence="9">
    <location>
        <begin position="35"/>
        <end position="47"/>
    </location>
</feature>
<accession>A0A3S1C8G0</accession>
<feature type="region of interest" description="Disordered" evidence="9">
    <location>
        <begin position="1"/>
        <end position="58"/>
    </location>
</feature>
<dbReference type="GO" id="GO:0005886">
    <property type="term" value="C:plasma membrane"/>
    <property type="evidence" value="ECO:0007669"/>
    <property type="project" value="TreeGrafter"/>
</dbReference>
<dbReference type="InterPro" id="IPR003280">
    <property type="entry name" value="2pore_dom_K_chnl"/>
</dbReference>
<dbReference type="GO" id="GO:0030322">
    <property type="term" value="P:stabilization of membrane potential"/>
    <property type="evidence" value="ECO:0007669"/>
    <property type="project" value="TreeGrafter"/>
</dbReference>
<evidence type="ECO:0000256" key="10">
    <source>
        <dbReference type="SAM" id="Phobius"/>
    </source>
</evidence>
<dbReference type="Proteomes" id="UP000271974">
    <property type="component" value="Unassembled WGS sequence"/>
</dbReference>
<evidence type="ECO:0000256" key="7">
    <source>
        <dbReference type="ARBA" id="ARBA00023303"/>
    </source>
</evidence>
<feature type="domain" description="Potassium channel" evidence="11">
    <location>
        <begin position="250"/>
        <end position="323"/>
    </location>
</feature>
<feature type="transmembrane region" description="Helical" evidence="10">
    <location>
        <begin position="304"/>
        <end position="323"/>
    </location>
</feature>
<dbReference type="SUPFAM" id="SSF81324">
    <property type="entry name" value="Voltage-gated potassium channels"/>
    <property type="match status" value="2"/>
</dbReference>
<feature type="compositionally biased region" description="Low complexity" evidence="9">
    <location>
        <begin position="1"/>
        <end position="18"/>
    </location>
</feature>
<dbReference type="GO" id="GO:0015271">
    <property type="term" value="F:outward rectifier potassium channel activity"/>
    <property type="evidence" value="ECO:0007669"/>
    <property type="project" value="TreeGrafter"/>
</dbReference>
<keyword evidence="7 8" id="KW-0407">Ion channel</keyword>
<proteinExistence type="inferred from homology"/>
<evidence type="ECO:0000313" key="13">
    <source>
        <dbReference type="Proteomes" id="UP000271974"/>
    </source>
</evidence>
<keyword evidence="13" id="KW-1185">Reference proteome</keyword>
<keyword evidence="3 8" id="KW-0812">Transmembrane</keyword>
<feature type="transmembrane region" description="Helical" evidence="10">
    <location>
        <begin position="162"/>
        <end position="183"/>
    </location>
</feature>
<evidence type="ECO:0000256" key="5">
    <source>
        <dbReference type="ARBA" id="ARBA00023065"/>
    </source>
</evidence>
<feature type="transmembrane region" description="Helical" evidence="10">
    <location>
        <begin position="68"/>
        <end position="93"/>
    </location>
</feature>
<evidence type="ECO:0000256" key="1">
    <source>
        <dbReference type="ARBA" id="ARBA00004141"/>
    </source>
</evidence>
<comment type="similarity">
    <text evidence="8">Belongs to the two pore domain potassium channel (TC 1.A.1.8) family.</text>
</comment>
<name>A0A3S1C8G0_ELYCH</name>
<dbReference type="OrthoDB" id="6150555at2759"/>
<dbReference type="InterPro" id="IPR013099">
    <property type="entry name" value="K_chnl_dom"/>
</dbReference>
<feature type="transmembrane region" description="Helical" evidence="10">
    <location>
        <begin position="275"/>
        <end position="292"/>
    </location>
</feature>
<organism evidence="12 13">
    <name type="scientific">Elysia chlorotica</name>
    <name type="common">Eastern emerald elysia</name>
    <name type="synonym">Sea slug</name>
    <dbReference type="NCBI Taxonomy" id="188477"/>
    <lineage>
        <taxon>Eukaryota</taxon>
        <taxon>Metazoa</taxon>
        <taxon>Spiralia</taxon>
        <taxon>Lophotrochozoa</taxon>
        <taxon>Mollusca</taxon>
        <taxon>Gastropoda</taxon>
        <taxon>Heterobranchia</taxon>
        <taxon>Euthyneura</taxon>
        <taxon>Panpulmonata</taxon>
        <taxon>Sacoglossa</taxon>
        <taxon>Placobranchoidea</taxon>
        <taxon>Plakobranchidae</taxon>
        <taxon>Elysia</taxon>
    </lineage>
</organism>
<dbReference type="PANTHER" id="PTHR11003:SF334">
    <property type="entry name" value="FI03418P"/>
    <property type="match status" value="1"/>
</dbReference>
<evidence type="ECO:0000256" key="3">
    <source>
        <dbReference type="ARBA" id="ARBA00022692"/>
    </source>
</evidence>
<dbReference type="STRING" id="188477.A0A3S1C8G0"/>
<comment type="subcellular location">
    <subcellularLocation>
        <location evidence="1">Membrane</location>
        <topology evidence="1">Multi-pass membrane protein</topology>
    </subcellularLocation>
</comment>
<evidence type="ECO:0000256" key="4">
    <source>
        <dbReference type="ARBA" id="ARBA00022989"/>
    </source>
</evidence>
<evidence type="ECO:0000256" key="8">
    <source>
        <dbReference type="RuleBase" id="RU003857"/>
    </source>
</evidence>
<dbReference type="PRINTS" id="PR01333">
    <property type="entry name" value="2POREKCHANEL"/>
</dbReference>
<evidence type="ECO:0000256" key="6">
    <source>
        <dbReference type="ARBA" id="ARBA00023136"/>
    </source>
</evidence>
<dbReference type="Gene3D" id="1.10.287.70">
    <property type="match status" value="1"/>
</dbReference>
<keyword evidence="2 8" id="KW-0813">Transport</keyword>
<dbReference type="GO" id="GO:0022841">
    <property type="term" value="F:potassium ion leak channel activity"/>
    <property type="evidence" value="ECO:0007669"/>
    <property type="project" value="TreeGrafter"/>
</dbReference>